<feature type="compositionally biased region" description="Low complexity" evidence="1">
    <location>
        <begin position="280"/>
        <end position="291"/>
    </location>
</feature>
<feature type="compositionally biased region" description="Low complexity" evidence="1">
    <location>
        <begin position="314"/>
        <end position="327"/>
    </location>
</feature>
<feature type="compositionally biased region" description="Gly residues" evidence="1">
    <location>
        <begin position="553"/>
        <end position="576"/>
    </location>
</feature>
<protein>
    <recommendedName>
        <fullName evidence="4">PPE family protein</fullName>
    </recommendedName>
</protein>
<feature type="compositionally biased region" description="Low complexity" evidence="1">
    <location>
        <begin position="495"/>
        <end position="508"/>
    </location>
</feature>
<feature type="region of interest" description="Disordered" evidence="1">
    <location>
        <begin position="1"/>
        <end position="34"/>
    </location>
</feature>
<evidence type="ECO:0000256" key="1">
    <source>
        <dbReference type="SAM" id="MobiDB-lite"/>
    </source>
</evidence>
<accession>A0A839XTK1</accession>
<feature type="compositionally biased region" description="Low complexity" evidence="1">
    <location>
        <begin position="383"/>
        <end position="395"/>
    </location>
</feature>
<dbReference type="RefSeq" id="WP_183784657.1">
    <property type="nucleotide sequence ID" value="NZ_JACIBS010000001.1"/>
</dbReference>
<dbReference type="AlphaFoldDB" id="A0A839XTK1"/>
<dbReference type="InterPro" id="IPR038332">
    <property type="entry name" value="PPE_sf"/>
</dbReference>
<keyword evidence="3" id="KW-1185">Reference proteome</keyword>
<proteinExistence type="predicted"/>
<sequence length="621" mass="62131">MSTSTPEEKTQAVSDPQSENYDPDSPHYDVTVDSSSPFYVGEISDKAESGHEFRDVAEALSDVFPFSAFGDAFTQALYQGFLTSDRAGMDEGLEIRQAGEVPRTVWENASHEQMVETLSSQADSAAVAETSEEWVKTGNELTLHQQAVADAINDSMGDWQGDGGDAAREHLAGVAKWLGSTAQGAVLTGRQQQIHSQTLNETQKQMDGNPPLPFSAGEANRRLADIGDPTAYAMAVQQEMQTMQESEARRGQAARIMTQFDETVGGAVDMPLFSPPPALAGPRATASPGAPAAGGGAAATPAVTPQVQDPDSFGAAGQEAQPAAGTASPVGGSYAPGGPAGEGDGAITPAGSGGEGRPFAAQVPDGAGQSFSPEAARGGSYAPDVPDVPGVPQGGESFSPTPPATPDAPRGGQPFAANGPQVPDGGGQSFSPDGPQVPDVPEGGASFSPSAPDIPDVDRSGTGASSYVPPKFSAPDLHPSGGNPSGWSGAVNGDISSRLGGAAAAGSSGAIGGALAGGPGSANAGGRGPATGSGSWGAGGTSGAAGTQHVTGGANGAGAAGSGMAGGMAPGMGASGRKGEEDKEHRVAGYLEDEEDVFAPEQVIAPPVIGDWENNKNEDWR</sequence>
<comment type="caution">
    <text evidence="2">The sequence shown here is derived from an EMBL/GenBank/DDBJ whole genome shotgun (WGS) entry which is preliminary data.</text>
</comment>
<feature type="compositionally biased region" description="Basic and acidic residues" evidence="1">
    <location>
        <begin position="1"/>
        <end position="10"/>
    </location>
</feature>
<dbReference type="Proteomes" id="UP000564573">
    <property type="component" value="Unassembled WGS sequence"/>
</dbReference>
<feature type="compositionally biased region" description="Gly residues" evidence="1">
    <location>
        <begin position="334"/>
        <end position="344"/>
    </location>
</feature>
<name>A0A839XTK1_9PSEU</name>
<gene>
    <name evidence="2" type="ORF">FB384_003648</name>
</gene>
<feature type="region of interest" description="Disordered" evidence="1">
    <location>
        <begin position="275"/>
        <end position="621"/>
    </location>
</feature>
<dbReference type="Gene3D" id="1.20.1260.20">
    <property type="entry name" value="PPE superfamily"/>
    <property type="match status" value="1"/>
</dbReference>
<feature type="compositionally biased region" description="Gly residues" evidence="1">
    <location>
        <begin position="509"/>
        <end position="543"/>
    </location>
</feature>
<feature type="compositionally biased region" description="Basic and acidic residues" evidence="1">
    <location>
        <begin position="577"/>
        <end position="587"/>
    </location>
</feature>
<feature type="compositionally biased region" description="Polar residues" evidence="1">
    <location>
        <begin position="11"/>
        <end position="20"/>
    </location>
</feature>
<evidence type="ECO:0008006" key="4">
    <source>
        <dbReference type="Google" id="ProtNLM"/>
    </source>
</evidence>
<organism evidence="2 3">
    <name type="scientific">Prauserella sediminis</name>
    <dbReference type="NCBI Taxonomy" id="577680"/>
    <lineage>
        <taxon>Bacteria</taxon>
        <taxon>Bacillati</taxon>
        <taxon>Actinomycetota</taxon>
        <taxon>Actinomycetes</taxon>
        <taxon>Pseudonocardiales</taxon>
        <taxon>Pseudonocardiaceae</taxon>
        <taxon>Prauserella</taxon>
        <taxon>Prauserella salsuginis group</taxon>
    </lineage>
</organism>
<dbReference type="EMBL" id="JACIBS010000001">
    <property type="protein sequence ID" value="MBB3664744.1"/>
    <property type="molecule type" value="Genomic_DNA"/>
</dbReference>
<reference evidence="2 3" key="1">
    <citation type="submission" date="2020-08" db="EMBL/GenBank/DDBJ databases">
        <title>Sequencing the genomes of 1000 actinobacteria strains.</title>
        <authorList>
            <person name="Klenk H.-P."/>
        </authorList>
    </citation>
    <scope>NUCLEOTIDE SEQUENCE [LARGE SCALE GENOMIC DNA]</scope>
    <source>
        <strain evidence="2 3">DSM 45267</strain>
    </source>
</reference>
<evidence type="ECO:0000313" key="2">
    <source>
        <dbReference type="EMBL" id="MBB3664744.1"/>
    </source>
</evidence>
<evidence type="ECO:0000313" key="3">
    <source>
        <dbReference type="Proteomes" id="UP000564573"/>
    </source>
</evidence>